<keyword evidence="2" id="KW-1185">Reference proteome</keyword>
<reference evidence="1" key="1">
    <citation type="submission" date="2023-03" db="EMBL/GenBank/DDBJ databases">
        <authorList>
            <person name="Shen W."/>
            <person name="Cai J."/>
        </authorList>
    </citation>
    <scope>NUCLEOTIDE SEQUENCE</scope>
    <source>
        <strain evidence="1">P66-3</strain>
    </source>
</reference>
<dbReference type="Proteomes" id="UP001181046">
    <property type="component" value="Unassembled WGS sequence"/>
</dbReference>
<evidence type="ECO:0000313" key="1">
    <source>
        <dbReference type="EMBL" id="MDT2758776.1"/>
    </source>
</evidence>
<dbReference type="RefSeq" id="WP_311829466.1">
    <property type="nucleotide sequence ID" value="NZ_JARQAJ010000001.1"/>
</dbReference>
<sequence>MPDTLFAYIDSTSNAVLSKGLSPNDFVEGIVHRPKNLLLLDPMAETGEYEPHTGLKIINNSEQVQQFFNNKTFTNSKGTKWIDFNDLAMLKELTPLEISELLYFGHMRTHLHSPFFYKLQNNFVYFNLGNETMRVYYRYLDEFYRILASKLTRITLEKVNDRRSFFCKGSPVAPLDSELLKDLYPILQEGAVFCLNQSELKNKLYRIPIFLSDEKGWRRSPKNYTKELQIAEITYDTANKHWSLEVENDDPVFSFR</sequence>
<name>A0ABU3F7Y1_9ENTE</name>
<evidence type="ECO:0000313" key="2">
    <source>
        <dbReference type="Proteomes" id="UP001181046"/>
    </source>
</evidence>
<proteinExistence type="predicted"/>
<protein>
    <submittedName>
        <fullName evidence="1">Uncharacterized protein</fullName>
    </submittedName>
</protein>
<accession>A0ABU3F7Y1</accession>
<gene>
    <name evidence="1" type="ORF">P7H27_03275</name>
</gene>
<dbReference type="EMBL" id="JARQAJ010000001">
    <property type="protein sequence ID" value="MDT2758776.1"/>
    <property type="molecule type" value="Genomic_DNA"/>
</dbReference>
<organism evidence="1 2">
    <name type="scientific">Enterococcus xiangfangensis</name>
    <dbReference type="NCBI Taxonomy" id="1296537"/>
    <lineage>
        <taxon>Bacteria</taxon>
        <taxon>Bacillati</taxon>
        <taxon>Bacillota</taxon>
        <taxon>Bacilli</taxon>
        <taxon>Lactobacillales</taxon>
        <taxon>Enterococcaceae</taxon>
        <taxon>Enterococcus</taxon>
    </lineage>
</organism>
<comment type="caution">
    <text evidence="1">The sequence shown here is derived from an EMBL/GenBank/DDBJ whole genome shotgun (WGS) entry which is preliminary data.</text>
</comment>